<dbReference type="InterPro" id="IPR018247">
    <property type="entry name" value="EF_Hand_1_Ca_BS"/>
</dbReference>
<dbReference type="InterPro" id="IPR036397">
    <property type="entry name" value="RNaseH_sf"/>
</dbReference>
<feature type="compositionally biased region" description="Basic residues" evidence="4">
    <location>
        <begin position="282"/>
        <end position="292"/>
    </location>
</feature>
<evidence type="ECO:0000313" key="7">
    <source>
        <dbReference type="Proteomes" id="UP001187471"/>
    </source>
</evidence>
<proteinExistence type="predicted"/>
<reference evidence="6" key="1">
    <citation type="submission" date="2022-12" db="EMBL/GenBank/DDBJ databases">
        <title>Draft genome assemblies for two species of Escallonia (Escalloniales).</title>
        <authorList>
            <person name="Chanderbali A."/>
            <person name="Dervinis C."/>
            <person name="Anghel I."/>
            <person name="Soltis D."/>
            <person name="Soltis P."/>
            <person name="Zapata F."/>
        </authorList>
    </citation>
    <scope>NUCLEOTIDE SEQUENCE</scope>
    <source>
        <strain evidence="6">UCBG92.1500</strain>
        <tissue evidence="6">Leaf</tissue>
    </source>
</reference>
<dbReference type="Gene3D" id="3.30.420.10">
    <property type="entry name" value="Ribonuclease H-like superfamily/Ribonuclease H"/>
    <property type="match status" value="1"/>
</dbReference>
<dbReference type="InterPro" id="IPR054722">
    <property type="entry name" value="PolX-like_BBD"/>
</dbReference>
<evidence type="ECO:0000313" key="6">
    <source>
        <dbReference type="EMBL" id="KAK2972313.1"/>
    </source>
</evidence>
<comment type="caution">
    <text evidence="6">The sequence shown here is derived from an EMBL/GenBank/DDBJ whole genome shotgun (WGS) entry which is preliminary data.</text>
</comment>
<dbReference type="Pfam" id="PF22936">
    <property type="entry name" value="Pol_BBD"/>
    <property type="match status" value="1"/>
</dbReference>
<dbReference type="EMBL" id="JAVXUO010002530">
    <property type="protein sequence ID" value="KAK2972313.1"/>
    <property type="molecule type" value="Genomic_DNA"/>
</dbReference>
<keyword evidence="1" id="KW-0645">Protease</keyword>
<dbReference type="GO" id="GO:0008270">
    <property type="term" value="F:zinc ion binding"/>
    <property type="evidence" value="ECO:0007669"/>
    <property type="project" value="InterPro"/>
</dbReference>
<feature type="compositionally biased region" description="Basic residues" evidence="4">
    <location>
        <begin position="249"/>
        <end position="263"/>
    </location>
</feature>
<dbReference type="CDD" id="cd09272">
    <property type="entry name" value="RNase_HI_RT_Ty1"/>
    <property type="match status" value="1"/>
</dbReference>
<dbReference type="InterPro" id="IPR057670">
    <property type="entry name" value="SH3_retrovirus"/>
</dbReference>
<evidence type="ECO:0000256" key="3">
    <source>
        <dbReference type="ARBA" id="ARBA00022801"/>
    </source>
</evidence>
<feature type="region of interest" description="Disordered" evidence="4">
    <location>
        <begin position="801"/>
        <end position="839"/>
    </location>
</feature>
<dbReference type="InterPro" id="IPR012337">
    <property type="entry name" value="RNaseH-like_sf"/>
</dbReference>
<dbReference type="GO" id="GO:0006508">
    <property type="term" value="P:proteolysis"/>
    <property type="evidence" value="ECO:0007669"/>
    <property type="project" value="UniProtKB-KW"/>
</dbReference>
<keyword evidence="7" id="KW-1185">Reference proteome</keyword>
<dbReference type="InterPro" id="IPR039537">
    <property type="entry name" value="Retrotran_Ty1/copia-like"/>
</dbReference>
<dbReference type="Proteomes" id="UP001187471">
    <property type="component" value="Unassembled WGS sequence"/>
</dbReference>
<keyword evidence="3" id="KW-0378">Hydrolase</keyword>
<dbReference type="InterPro" id="IPR025724">
    <property type="entry name" value="GAG-pre-integrase_dom"/>
</dbReference>
<dbReference type="Pfam" id="PF13976">
    <property type="entry name" value="gag_pre-integrs"/>
    <property type="match status" value="1"/>
</dbReference>
<dbReference type="InterPro" id="IPR001584">
    <property type="entry name" value="Integrase_cat-core"/>
</dbReference>
<dbReference type="PROSITE" id="PS50994">
    <property type="entry name" value="INTEGRASE"/>
    <property type="match status" value="1"/>
</dbReference>
<dbReference type="InterPro" id="IPR013103">
    <property type="entry name" value="RVT_2"/>
</dbReference>
<organism evidence="6 7">
    <name type="scientific">Escallonia rubra</name>
    <dbReference type="NCBI Taxonomy" id="112253"/>
    <lineage>
        <taxon>Eukaryota</taxon>
        <taxon>Viridiplantae</taxon>
        <taxon>Streptophyta</taxon>
        <taxon>Embryophyta</taxon>
        <taxon>Tracheophyta</taxon>
        <taxon>Spermatophyta</taxon>
        <taxon>Magnoliopsida</taxon>
        <taxon>eudicotyledons</taxon>
        <taxon>Gunneridae</taxon>
        <taxon>Pentapetalae</taxon>
        <taxon>asterids</taxon>
        <taxon>campanulids</taxon>
        <taxon>Escalloniales</taxon>
        <taxon>Escalloniaceae</taxon>
        <taxon>Escallonia</taxon>
    </lineage>
</organism>
<evidence type="ECO:0000256" key="4">
    <source>
        <dbReference type="SAM" id="MobiDB-lite"/>
    </source>
</evidence>
<dbReference type="GO" id="GO:0015074">
    <property type="term" value="P:DNA integration"/>
    <property type="evidence" value="ECO:0007669"/>
    <property type="project" value="InterPro"/>
</dbReference>
<accession>A0AA88U5N5</accession>
<dbReference type="SUPFAM" id="SSF53098">
    <property type="entry name" value="Ribonuclease H-like"/>
    <property type="match status" value="1"/>
</dbReference>
<dbReference type="PANTHER" id="PTHR42648">
    <property type="entry name" value="TRANSPOSASE, PUTATIVE-RELATED"/>
    <property type="match status" value="1"/>
</dbReference>
<feature type="compositionally biased region" description="Low complexity" evidence="4">
    <location>
        <begin position="808"/>
        <end position="832"/>
    </location>
</feature>
<dbReference type="Pfam" id="PF00665">
    <property type="entry name" value="rve"/>
    <property type="match status" value="1"/>
</dbReference>
<dbReference type="PANTHER" id="PTHR42648:SF18">
    <property type="entry name" value="RETROTRANSPOSON, UNCLASSIFIED-LIKE PROTEIN"/>
    <property type="match status" value="1"/>
</dbReference>
<protein>
    <recommendedName>
        <fullName evidence="5">Integrase catalytic domain-containing protein</fullName>
    </recommendedName>
</protein>
<dbReference type="Pfam" id="PF07727">
    <property type="entry name" value="RVT_2"/>
    <property type="match status" value="1"/>
</dbReference>
<dbReference type="InterPro" id="IPR036875">
    <property type="entry name" value="Znf_CCHC_sf"/>
</dbReference>
<name>A0AA88U5N5_9ASTE</name>
<dbReference type="Pfam" id="PF25597">
    <property type="entry name" value="SH3_retrovirus"/>
    <property type="match status" value="1"/>
</dbReference>
<feature type="region of interest" description="Disordered" evidence="4">
    <location>
        <begin position="232"/>
        <end position="297"/>
    </location>
</feature>
<dbReference type="AlphaFoldDB" id="A0AA88U5N5"/>
<keyword evidence="2" id="KW-0479">Metal-binding</keyword>
<evidence type="ECO:0000259" key="5">
    <source>
        <dbReference type="PROSITE" id="PS50994"/>
    </source>
</evidence>
<sequence>MHEQFHVRGITRSKVIELGFRFPKSQILILALVLHPARHSQCGGGTKHYLYSWDCRALSTRTEILAGAQSNDVWEAVEEEYVEPENLAGANQAVKKATKEARVKDQKALSLIQLGANDNIFEKIAQANTAKRAWDTLENVFKGIDKVKKVRLQSLRGEFESLQMKDSETIFDYISRVLSVVNQLERNVVAIEESNDTETVTVDELSGKLQVHEDKIKRRNKEPIEQALQANMNINERKDDTNKNQGGRGRGRGRGRRRGHGRGRGVQMQYNNNESGSEFRPLRRRGRGRGRGRGGYYQRQNKKDVECFTCHRYGHYSWECQDDPKEENMKAHYAEENKVGNDTVLLAHDGSKEEKKNSWYLDTGASNHMCGFKHMFIEIDESMTGNITFGDMSKIPVKGKGKILIKLKNGGHQFISNVYYVPEMKANILSMGQLLEKGYDIHMKDKCLYLRDNRGSLIARVPMSSNRMFLMNIHHDAPKCLKACFDNQSWLWHLRLGHLNFGGLKLLSTKNMIKGLPSIDQPDQLCEACLVGKQHRHSFPNELISRAKAPLELIHTDVCGPIDPASLGKNIYFLLFIDDYSRKTWVYFLKQKSEVFSTFKRFIALVEKQSEYHIKAMRSDRGGEFISKEFKAFCEENDIRRPLTIPYSPQQNGVVERKNRSIVNMTRSMLKSKNLPKEFWAEAVDCAVYFSNRSPTRSVWNQTPQESWSGYKPSVSHLKVFGSIAYVHVPDQQRKKLDDKSEKFIFISYSQESKGYKLYNPVDKKMKVSQDVTFDEKSSWDWTDQEKEQYVLYPIDTDRKEVEEEPIEPVTPSSHVSPIQSSPSSSSVDSPVKTGPQGKRSLEKIYDDLNQNQSIFCDILIVCLYVDDLIFTGNNVKMFDDFKKEMAKEFEMTDIGLMSYYHEIEVKQRDDGIFISQEAYAKEVLKRFNMENCNPISIPIEVENKLSRHVKEGDMKLVGYSDSDWARDVDDRKSTTRFVFYFGEAAFTWTLKKQSIVTLSTCEAEYMAATSTVCHAIWLRSLLKELSFIQDESTQIYIDNKSAIALAKNPVFHDRSKHIDTRYHFIRESIAKKQVQVKFVKSEDQDADIFTKPLNREVFEKLRSRLGMRESSLRGRVGS</sequence>
<evidence type="ECO:0000256" key="2">
    <source>
        <dbReference type="ARBA" id="ARBA00022723"/>
    </source>
</evidence>
<dbReference type="PROSITE" id="PS00018">
    <property type="entry name" value="EF_HAND_1"/>
    <property type="match status" value="1"/>
</dbReference>
<dbReference type="Pfam" id="PF14223">
    <property type="entry name" value="Retrotran_gag_2"/>
    <property type="match status" value="1"/>
</dbReference>
<dbReference type="SUPFAM" id="SSF57756">
    <property type="entry name" value="Retrovirus zinc finger-like domains"/>
    <property type="match status" value="1"/>
</dbReference>
<feature type="domain" description="Integrase catalytic" evidence="5">
    <location>
        <begin position="546"/>
        <end position="712"/>
    </location>
</feature>
<dbReference type="GO" id="GO:0003676">
    <property type="term" value="F:nucleic acid binding"/>
    <property type="evidence" value="ECO:0007669"/>
    <property type="project" value="InterPro"/>
</dbReference>
<dbReference type="GO" id="GO:0008233">
    <property type="term" value="F:peptidase activity"/>
    <property type="evidence" value="ECO:0007669"/>
    <property type="project" value="UniProtKB-KW"/>
</dbReference>
<evidence type="ECO:0000256" key="1">
    <source>
        <dbReference type="ARBA" id="ARBA00022670"/>
    </source>
</evidence>
<gene>
    <name evidence="6" type="ORF">RJ640_014371</name>
</gene>